<organism evidence="4 5">
    <name type="scientific">Acetobacter malorum</name>
    <dbReference type="NCBI Taxonomy" id="178901"/>
    <lineage>
        <taxon>Bacteria</taxon>
        <taxon>Pseudomonadati</taxon>
        <taxon>Pseudomonadota</taxon>
        <taxon>Alphaproteobacteria</taxon>
        <taxon>Acetobacterales</taxon>
        <taxon>Acetobacteraceae</taxon>
        <taxon>Acetobacter</taxon>
    </lineage>
</organism>
<keyword evidence="1" id="KW-0238">DNA-binding</keyword>
<protein>
    <submittedName>
        <fullName evidence="4">Resolvase</fullName>
    </submittedName>
</protein>
<dbReference type="PATRIC" id="fig|178901.16.peg.3973"/>
<name>A0A177G708_9PROT</name>
<dbReference type="Gene3D" id="3.40.50.1390">
    <property type="entry name" value="Resolvase, N-terminal catalytic domain"/>
    <property type="match status" value="1"/>
</dbReference>
<evidence type="ECO:0000313" key="5">
    <source>
        <dbReference type="Proteomes" id="UP000077349"/>
    </source>
</evidence>
<feature type="domain" description="Resolvase/invertase-type recombinase catalytic" evidence="3">
    <location>
        <begin position="1"/>
        <end position="46"/>
    </location>
</feature>
<dbReference type="InterPro" id="IPR050639">
    <property type="entry name" value="SSR_resolvase"/>
</dbReference>
<evidence type="ECO:0000259" key="3">
    <source>
        <dbReference type="PROSITE" id="PS51736"/>
    </source>
</evidence>
<dbReference type="GO" id="GO:0000150">
    <property type="term" value="F:DNA strand exchange activity"/>
    <property type="evidence" value="ECO:0007669"/>
    <property type="project" value="InterPro"/>
</dbReference>
<dbReference type="SUPFAM" id="SSF53041">
    <property type="entry name" value="Resolvase-like"/>
    <property type="match status" value="1"/>
</dbReference>
<dbReference type="InterPro" id="IPR036162">
    <property type="entry name" value="Resolvase-like_N_sf"/>
</dbReference>
<accession>A0A177G708</accession>
<dbReference type="AlphaFoldDB" id="A0A177G708"/>
<evidence type="ECO:0000256" key="2">
    <source>
        <dbReference type="ARBA" id="ARBA00023172"/>
    </source>
</evidence>
<dbReference type="InterPro" id="IPR006119">
    <property type="entry name" value="Resolv_N"/>
</dbReference>
<comment type="caution">
    <text evidence="4">The sequence shown here is derived from an EMBL/GenBank/DDBJ whole genome shotgun (WGS) entry which is preliminary data.</text>
</comment>
<keyword evidence="2" id="KW-0233">DNA recombination</keyword>
<gene>
    <name evidence="4" type="primary">tnpR_3</name>
    <name evidence="4" type="ORF">Amal_03685</name>
</gene>
<dbReference type="PANTHER" id="PTHR30461:SF2">
    <property type="entry name" value="SERINE RECOMBINASE PINE-RELATED"/>
    <property type="match status" value="1"/>
</dbReference>
<dbReference type="GO" id="GO:0003677">
    <property type="term" value="F:DNA binding"/>
    <property type="evidence" value="ECO:0007669"/>
    <property type="project" value="UniProtKB-KW"/>
</dbReference>
<dbReference type="PROSITE" id="PS51736">
    <property type="entry name" value="RECOMBINASES_3"/>
    <property type="match status" value="1"/>
</dbReference>
<reference evidence="4 5" key="1">
    <citation type="submission" date="2016-03" db="EMBL/GenBank/DDBJ databases">
        <title>Draft genome sequence of Acetobacter malorum CECT 7742, a strain isolated from strawberry vinegar.</title>
        <authorList>
            <person name="Sainz F."/>
            <person name="Mas A."/>
            <person name="Torija M.J."/>
        </authorList>
    </citation>
    <scope>NUCLEOTIDE SEQUENCE [LARGE SCALE GENOMIC DNA]</scope>
    <source>
        <strain evidence="4 5">CECT 7742</strain>
    </source>
</reference>
<proteinExistence type="predicted"/>
<dbReference type="EMBL" id="LVHD01000118">
    <property type="protein sequence ID" value="OAG75145.1"/>
    <property type="molecule type" value="Genomic_DNA"/>
</dbReference>
<evidence type="ECO:0000256" key="1">
    <source>
        <dbReference type="ARBA" id="ARBA00023125"/>
    </source>
</evidence>
<dbReference type="InterPro" id="IPR036388">
    <property type="entry name" value="WH-like_DNA-bd_sf"/>
</dbReference>
<evidence type="ECO:0000313" key="4">
    <source>
        <dbReference type="EMBL" id="OAG75145.1"/>
    </source>
</evidence>
<sequence>MTGMMFDLATPHGRMLATVLAGIAEFERDLISERVKSGLAAARARGKVLGRQKGVRPKSDRLAPKVMALVAEKRSYRWIARDLGISKNTVAAIVQRER</sequence>
<dbReference type="PANTHER" id="PTHR30461">
    <property type="entry name" value="DNA-INVERTASE FROM LAMBDOID PROPHAGE"/>
    <property type="match status" value="1"/>
</dbReference>
<dbReference type="Proteomes" id="UP000077349">
    <property type="component" value="Unassembled WGS sequence"/>
</dbReference>
<dbReference type="Pfam" id="PF00239">
    <property type="entry name" value="Resolvase"/>
    <property type="match status" value="1"/>
</dbReference>
<dbReference type="Gene3D" id="1.10.10.10">
    <property type="entry name" value="Winged helix-like DNA-binding domain superfamily/Winged helix DNA-binding domain"/>
    <property type="match status" value="1"/>
</dbReference>